<name>A0A0N1N223_9HYPH</name>
<dbReference type="EMBL" id="LGSZ01000032">
    <property type="protein sequence ID" value="KPH81038.1"/>
    <property type="molecule type" value="Genomic_DNA"/>
</dbReference>
<keyword evidence="3" id="KW-1185">Reference proteome</keyword>
<keyword evidence="1" id="KW-0472">Membrane</keyword>
<feature type="transmembrane region" description="Helical" evidence="1">
    <location>
        <begin position="12"/>
        <end position="36"/>
    </location>
</feature>
<evidence type="ECO:0000256" key="1">
    <source>
        <dbReference type="SAM" id="Phobius"/>
    </source>
</evidence>
<feature type="transmembrane region" description="Helical" evidence="1">
    <location>
        <begin position="42"/>
        <end position="63"/>
    </location>
</feature>
<dbReference type="AlphaFoldDB" id="A0A0N1N223"/>
<sequence>MAARRTNWQTLIMVISLGILIAVQLFGVALASGWALAGLFELGPIVGYVLMALFSVFAGYGMLNLMRRVLKVEGLTGRG</sequence>
<reference evidence="2 3" key="1">
    <citation type="submission" date="2015-07" db="EMBL/GenBank/DDBJ databases">
        <title>Whole genome sequencing of Bosea vaviloviae isolated from cave pool.</title>
        <authorList>
            <person name="Tan N.E.H."/>
            <person name="Lee Y.P."/>
            <person name="Gan H.M."/>
            <person name="Barton H."/>
            <person name="Savka M.A."/>
        </authorList>
    </citation>
    <scope>NUCLEOTIDE SEQUENCE [LARGE SCALE GENOMIC DNA]</scope>
    <source>
        <strain evidence="2 3">SD260</strain>
    </source>
</reference>
<dbReference type="RefSeq" id="WP_054208974.1">
    <property type="nucleotide sequence ID" value="NZ_LGSZ01000032.1"/>
</dbReference>
<dbReference type="OrthoDB" id="8451445at2"/>
<proteinExistence type="predicted"/>
<dbReference type="Proteomes" id="UP000037822">
    <property type="component" value="Unassembled WGS sequence"/>
</dbReference>
<accession>A0A0N1N223</accession>
<keyword evidence="1" id="KW-1133">Transmembrane helix</keyword>
<dbReference type="PATRIC" id="fig|1526658.3.peg.739"/>
<comment type="caution">
    <text evidence="2">The sequence shown here is derived from an EMBL/GenBank/DDBJ whole genome shotgun (WGS) entry which is preliminary data.</text>
</comment>
<gene>
    <name evidence="2" type="ORF">AE618_10355</name>
</gene>
<evidence type="ECO:0000313" key="3">
    <source>
        <dbReference type="Proteomes" id="UP000037822"/>
    </source>
</evidence>
<organism evidence="2 3">
    <name type="scientific">Bosea vaviloviae</name>
    <dbReference type="NCBI Taxonomy" id="1526658"/>
    <lineage>
        <taxon>Bacteria</taxon>
        <taxon>Pseudomonadati</taxon>
        <taxon>Pseudomonadota</taxon>
        <taxon>Alphaproteobacteria</taxon>
        <taxon>Hyphomicrobiales</taxon>
        <taxon>Boseaceae</taxon>
        <taxon>Bosea</taxon>
    </lineage>
</organism>
<protein>
    <submittedName>
        <fullName evidence="2">7TM diverse intracellular signaling</fullName>
    </submittedName>
</protein>
<keyword evidence="1" id="KW-0812">Transmembrane</keyword>
<evidence type="ECO:0000313" key="2">
    <source>
        <dbReference type="EMBL" id="KPH81038.1"/>
    </source>
</evidence>